<gene>
    <name evidence="2" type="ORF">ACFFIA_39485</name>
</gene>
<evidence type="ECO:0000313" key="3">
    <source>
        <dbReference type="Proteomes" id="UP001589867"/>
    </source>
</evidence>
<accession>A0ABV6MG51</accession>
<comment type="caution">
    <text evidence="2">The sequence shown here is derived from an EMBL/GenBank/DDBJ whole genome shotgun (WGS) entry which is preliminary data.</text>
</comment>
<organism evidence="2 3">
    <name type="scientific">Phytohabitans kaempferiae</name>
    <dbReference type="NCBI Taxonomy" id="1620943"/>
    <lineage>
        <taxon>Bacteria</taxon>
        <taxon>Bacillati</taxon>
        <taxon>Actinomycetota</taxon>
        <taxon>Actinomycetes</taxon>
        <taxon>Micromonosporales</taxon>
        <taxon>Micromonosporaceae</taxon>
    </lineage>
</organism>
<dbReference type="InterPro" id="IPR036568">
    <property type="entry name" value="GGCT-like_sf"/>
</dbReference>
<dbReference type="CDD" id="cd06661">
    <property type="entry name" value="GGCT_like"/>
    <property type="match status" value="1"/>
</dbReference>
<dbReference type="Proteomes" id="UP001589867">
    <property type="component" value="Unassembled WGS sequence"/>
</dbReference>
<dbReference type="EC" id="2.3.2.-" evidence="2"/>
<dbReference type="Gene3D" id="3.10.490.10">
    <property type="entry name" value="Gamma-glutamyl cyclotransferase-like"/>
    <property type="match status" value="1"/>
</dbReference>
<dbReference type="EMBL" id="JBHLUH010000089">
    <property type="protein sequence ID" value="MFC0533705.1"/>
    <property type="molecule type" value="Genomic_DNA"/>
</dbReference>
<evidence type="ECO:0000259" key="1">
    <source>
        <dbReference type="Pfam" id="PF06094"/>
    </source>
</evidence>
<evidence type="ECO:0000313" key="2">
    <source>
        <dbReference type="EMBL" id="MFC0533705.1"/>
    </source>
</evidence>
<feature type="domain" description="Gamma-glutamylcyclotransferase AIG2-like" evidence="1">
    <location>
        <begin position="8"/>
        <end position="112"/>
    </location>
</feature>
<keyword evidence="3" id="KW-1185">Reference proteome</keyword>
<dbReference type="Pfam" id="PF06094">
    <property type="entry name" value="GGACT"/>
    <property type="match status" value="1"/>
</dbReference>
<dbReference type="InterPro" id="IPR009288">
    <property type="entry name" value="AIG2-like_dom"/>
</dbReference>
<dbReference type="SUPFAM" id="SSF110857">
    <property type="entry name" value="Gamma-glutamyl cyclotransferase-like"/>
    <property type="match status" value="1"/>
</dbReference>
<proteinExistence type="predicted"/>
<protein>
    <submittedName>
        <fullName evidence="2">Gamma-glutamylcyclotransferase family protein</fullName>
        <ecNumber evidence="2">2.3.2.-</ecNumber>
    </submittedName>
</protein>
<reference evidence="2 3" key="1">
    <citation type="submission" date="2024-09" db="EMBL/GenBank/DDBJ databases">
        <authorList>
            <person name="Sun Q."/>
            <person name="Mori K."/>
        </authorList>
    </citation>
    <scope>NUCLEOTIDE SEQUENCE [LARGE SCALE GENOMIC DNA]</scope>
    <source>
        <strain evidence="2 3">TBRC 3947</strain>
    </source>
</reference>
<keyword evidence="2" id="KW-0012">Acyltransferase</keyword>
<keyword evidence="2" id="KW-0808">Transferase</keyword>
<name>A0ABV6MG51_9ACTN</name>
<dbReference type="RefSeq" id="WP_377261654.1">
    <property type="nucleotide sequence ID" value="NZ_JBHLUH010000089.1"/>
</dbReference>
<dbReference type="GO" id="GO:0016746">
    <property type="term" value="F:acyltransferase activity"/>
    <property type="evidence" value="ECO:0007669"/>
    <property type="project" value="UniProtKB-KW"/>
</dbReference>
<dbReference type="InterPro" id="IPR013024">
    <property type="entry name" value="GGCT-like"/>
</dbReference>
<sequence length="115" mass="12800">MIIAMPLLFSYGTLRDPAVQLASFGRELTGRADRLPGYRLELLEISDPRVLDLSGLAQHPIVVETGDERDGVDGIVFEVTDEELVSADEYEVDDYERVLTSLASGVRAWVYVRSI</sequence>